<dbReference type="CDD" id="cd13659">
    <property type="entry name" value="PBP2_PotF"/>
    <property type="match status" value="1"/>
</dbReference>
<dbReference type="PIRSF" id="PIRSF019574">
    <property type="entry name" value="Periplasmic_polyamine_BP"/>
    <property type="match status" value="1"/>
</dbReference>
<evidence type="ECO:0000256" key="2">
    <source>
        <dbReference type="ARBA" id="ARBA00022448"/>
    </source>
</evidence>
<organism evidence="7 8">
    <name type="scientific">Halopseudomonas salegens</name>
    <dbReference type="NCBI Taxonomy" id="1434072"/>
    <lineage>
        <taxon>Bacteria</taxon>
        <taxon>Pseudomonadati</taxon>
        <taxon>Pseudomonadota</taxon>
        <taxon>Gammaproteobacteria</taxon>
        <taxon>Pseudomonadales</taxon>
        <taxon>Pseudomonadaceae</taxon>
        <taxon>Halopseudomonas</taxon>
    </lineage>
</organism>
<keyword evidence="2 5" id="KW-0813">Transport</keyword>
<dbReference type="AlphaFoldDB" id="A0A1H2HJH2"/>
<dbReference type="PANTHER" id="PTHR30222:SF12">
    <property type="entry name" value="NORSPERMIDINE SENSOR"/>
    <property type="match status" value="1"/>
</dbReference>
<sequence length="367" mass="40372">MKVLTQKTLLAVATAGLMAGSLSAQAAGELKIFNWSDYIAEDTIANFEEETGIKVTYDVYDSNEMLEARLLTGRSGFDIVVPSNNFLTRQIGAGVYQKLDHSKLPNMKNLDPALLDDLESVDAGNAHSVPYLWGTNGIGYNVDKVTAILGDDAPVDSWDLVFKPEIVSQLADCGVTMLDSGDEMLPVALNYLGLDPNSTDSEDIAKATEVLMDVRPHITYFHSSRYISDLANGEICVAVGYSGDIFQAADRADEAENDVNIGYIIPKEGTTLWFDMLAIPADAPNPENAHTFINYILRPEVIVPITEYVVYANPNKASNELLDPEILANEEVYPTDEVMEKLFVVVPRPQATQREVTRSWNRVKSGR</sequence>
<keyword evidence="8" id="KW-1185">Reference proteome</keyword>
<keyword evidence="3 6" id="KW-0732">Signal</keyword>
<dbReference type="GO" id="GO:0042597">
    <property type="term" value="C:periplasmic space"/>
    <property type="evidence" value="ECO:0007669"/>
    <property type="project" value="UniProtKB-SubCell"/>
</dbReference>
<dbReference type="GO" id="GO:0019808">
    <property type="term" value="F:polyamine binding"/>
    <property type="evidence" value="ECO:0007669"/>
    <property type="project" value="InterPro"/>
</dbReference>
<protein>
    <recommendedName>
        <fullName evidence="5">Putrescine-binding periplasmic protein</fullName>
    </recommendedName>
</protein>
<evidence type="ECO:0000313" key="8">
    <source>
        <dbReference type="Proteomes" id="UP000243924"/>
    </source>
</evidence>
<feature type="chain" id="PRO_5009275835" description="Putrescine-binding periplasmic protein" evidence="6">
    <location>
        <begin position="27"/>
        <end position="367"/>
    </location>
</feature>
<evidence type="ECO:0000256" key="5">
    <source>
        <dbReference type="PIRNR" id="PIRNR019574"/>
    </source>
</evidence>
<name>A0A1H2HJH2_9GAMM</name>
<gene>
    <name evidence="7" type="ORF">SAMN05216210_3090</name>
</gene>
<dbReference type="STRING" id="1434072.SAMN05216210_3090"/>
<keyword evidence="4 5" id="KW-0574">Periplasm</keyword>
<dbReference type="Proteomes" id="UP000243924">
    <property type="component" value="Chromosome I"/>
</dbReference>
<dbReference type="PRINTS" id="PR00909">
    <property type="entry name" value="SPERMDNBNDNG"/>
</dbReference>
<comment type="similarity">
    <text evidence="5">Belongs to the bacterial solute-binding protein PotD/PotF family.</text>
</comment>
<dbReference type="InterPro" id="IPR001188">
    <property type="entry name" value="Sperm_putr-bd"/>
</dbReference>
<dbReference type="EMBL" id="LT629787">
    <property type="protein sequence ID" value="SDU32027.1"/>
    <property type="molecule type" value="Genomic_DNA"/>
</dbReference>
<dbReference type="Pfam" id="PF13416">
    <property type="entry name" value="SBP_bac_8"/>
    <property type="match status" value="1"/>
</dbReference>
<dbReference type="RefSeq" id="WP_092388654.1">
    <property type="nucleotide sequence ID" value="NZ_LT629787.1"/>
</dbReference>
<reference evidence="8" key="1">
    <citation type="submission" date="2016-10" db="EMBL/GenBank/DDBJ databases">
        <authorList>
            <person name="Varghese N."/>
            <person name="Submissions S."/>
        </authorList>
    </citation>
    <scope>NUCLEOTIDE SEQUENCE [LARGE SCALE GENOMIC DNA]</scope>
    <source>
        <strain evidence="8">CECT 8338</strain>
    </source>
</reference>
<dbReference type="SUPFAM" id="SSF53850">
    <property type="entry name" value="Periplasmic binding protein-like II"/>
    <property type="match status" value="1"/>
</dbReference>
<accession>A0A1H2HJH2</accession>
<evidence type="ECO:0000256" key="1">
    <source>
        <dbReference type="ARBA" id="ARBA00004418"/>
    </source>
</evidence>
<evidence type="ECO:0000256" key="6">
    <source>
        <dbReference type="SAM" id="SignalP"/>
    </source>
</evidence>
<dbReference type="GO" id="GO:0015846">
    <property type="term" value="P:polyamine transport"/>
    <property type="evidence" value="ECO:0007669"/>
    <property type="project" value="InterPro"/>
</dbReference>
<feature type="signal peptide" evidence="6">
    <location>
        <begin position="1"/>
        <end position="26"/>
    </location>
</feature>
<comment type="function">
    <text evidence="5">Required for the activity of the bacterial periplasmic transport system of putrescine.</text>
</comment>
<proteinExistence type="inferred from homology"/>
<evidence type="ECO:0000256" key="4">
    <source>
        <dbReference type="ARBA" id="ARBA00022764"/>
    </source>
</evidence>
<dbReference type="InterPro" id="IPR006059">
    <property type="entry name" value="SBP"/>
</dbReference>
<comment type="subcellular location">
    <subcellularLocation>
        <location evidence="1 5">Periplasm</location>
    </subcellularLocation>
</comment>
<dbReference type="PANTHER" id="PTHR30222">
    <property type="entry name" value="SPERMIDINE/PUTRESCINE-BINDING PERIPLASMIC PROTEIN"/>
    <property type="match status" value="1"/>
</dbReference>
<evidence type="ECO:0000256" key="3">
    <source>
        <dbReference type="ARBA" id="ARBA00022729"/>
    </source>
</evidence>
<evidence type="ECO:0000313" key="7">
    <source>
        <dbReference type="EMBL" id="SDU32027.1"/>
    </source>
</evidence>
<dbReference type="Gene3D" id="3.40.190.10">
    <property type="entry name" value="Periplasmic binding protein-like II"/>
    <property type="match status" value="2"/>
</dbReference>
<dbReference type="OrthoDB" id="9769319at2"/>